<dbReference type="InterPro" id="IPR036034">
    <property type="entry name" value="PDZ_sf"/>
</dbReference>
<keyword evidence="2 4" id="KW-0863">Zinc-finger</keyword>
<feature type="region of interest" description="Disordered" evidence="5">
    <location>
        <begin position="104"/>
        <end position="132"/>
    </location>
</feature>
<dbReference type="GO" id="GO:0008270">
    <property type="term" value="F:zinc ion binding"/>
    <property type="evidence" value="ECO:0007669"/>
    <property type="project" value="UniProtKB-KW"/>
</dbReference>
<dbReference type="PROSITE" id="PS01359">
    <property type="entry name" value="ZF_PHD_1"/>
    <property type="match status" value="1"/>
</dbReference>
<feature type="compositionally biased region" description="Polar residues" evidence="5">
    <location>
        <begin position="1959"/>
        <end position="1968"/>
    </location>
</feature>
<feature type="region of interest" description="Disordered" evidence="5">
    <location>
        <begin position="1917"/>
        <end position="1968"/>
    </location>
</feature>
<dbReference type="SUPFAM" id="SSF50156">
    <property type="entry name" value="PDZ domain-like"/>
    <property type="match status" value="1"/>
</dbReference>
<name>A0A9N8E816_9STRA</name>
<feature type="compositionally biased region" description="Low complexity" evidence="5">
    <location>
        <begin position="1883"/>
        <end position="1893"/>
    </location>
</feature>
<feature type="compositionally biased region" description="Low complexity" evidence="5">
    <location>
        <begin position="1862"/>
        <end position="1875"/>
    </location>
</feature>
<feature type="compositionally biased region" description="Basic and acidic residues" evidence="5">
    <location>
        <begin position="1934"/>
        <end position="1951"/>
    </location>
</feature>
<evidence type="ECO:0000256" key="3">
    <source>
        <dbReference type="ARBA" id="ARBA00022833"/>
    </source>
</evidence>
<comment type="caution">
    <text evidence="7">The sequence shown here is derived from an EMBL/GenBank/DDBJ whole genome shotgun (WGS) entry which is preliminary data.</text>
</comment>
<evidence type="ECO:0000256" key="4">
    <source>
        <dbReference type="PROSITE-ProRule" id="PRU00146"/>
    </source>
</evidence>
<feature type="compositionally biased region" description="Basic and acidic residues" evidence="5">
    <location>
        <begin position="2108"/>
        <end position="2119"/>
    </location>
</feature>
<dbReference type="Gene3D" id="2.30.42.10">
    <property type="match status" value="1"/>
</dbReference>
<dbReference type="EMBL" id="CAICTM010000610">
    <property type="protein sequence ID" value="CAB9513770.1"/>
    <property type="molecule type" value="Genomic_DNA"/>
</dbReference>
<feature type="compositionally biased region" description="Polar residues" evidence="5">
    <location>
        <begin position="2096"/>
        <end position="2105"/>
    </location>
</feature>
<dbReference type="SUPFAM" id="SSF57903">
    <property type="entry name" value="FYVE/PHD zinc finger"/>
    <property type="match status" value="1"/>
</dbReference>
<dbReference type="PROSITE" id="PS50016">
    <property type="entry name" value="ZF_PHD_2"/>
    <property type="match status" value="1"/>
</dbReference>
<organism evidence="7 8">
    <name type="scientific">Seminavis robusta</name>
    <dbReference type="NCBI Taxonomy" id="568900"/>
    <lineage>
        <taxon>Eukaryota</taxon>
        <taxon>Sar</taxon>
        <taxon>Stramenopiles</taxon>
        <taxon>Ochrophyta</taxon>
        <taxon>Bacillariophyta</taxon>
        <taxon>Bacillariophyceae</taxon>
        <taxon>Bacillariophycidae</taxon>
        <taxon>Naviculales</taxon>
        <taxon>Naviculaceae</taxon>
        <taxon>Seminavis</taxon>
    </lineage>
</organism>
<reference evidence="7" key="1">
    <citation type="submission" date="2020-06" db="EMBL/GenBank/DDBJ databases">
        <authorList>
            <consortium name="Plant Systems Biology data submission"/>
        </authorList>
    </citation>
    <scope>NUCLEOTIDE SEQUENCE</scope>
    <source>
        <strain evidence="7">D6</strain>
    </source>
</reference>
<feature type="region of interest" description="Disordered" evidence="5">
    <location>
        <begin position="1"/>
        <end position="27"/>
    </location>
</feature>
<dbReference type="InterPro" id="IPR013083">
    <property type="entry name" value="Znf_RING/FYVE/PHD"/>
</dbReference>
<feature type="region of interest" description="Disordered" evidence="5">
    <location>
        <begin position="1857"/>
        <end position="1901"/>
    </location>
</feature>
<sequence length="2718" mass="303123">MTAEATEKSSGQTEKRSAARCHGSTTSEEKEAMIYRGNLLKISHFLTNFRSYFAWNDDDKPQDISQAEEDMSFVITPRDVESALEFRYLILWKQQLKDHYCCEEDPDANNETDDQEGRMDSSNTGAGSMKMNKARQKRLEELSADIELRLAERSEKQTQRDIQVAQMLERFQVWSTKDLTHTLLMPPTCDCENLKEASTACWSKLLHIPSAVYFDGRCHQPNVGDRVEATNATREPCLVPEKADHQQQQKQQSTELALPKTRFSSLYQRTHVKNAKHPMCSLVLPPNNHTWEEFARIAQTVSFLPEKDRRAAEDSPCSGTLRTMERYSQRKRHKATLAGLKSAPKKINIYAEDFVFRPHDLVALWVRAQRNSVAMRHLIQLFTRPTQQELDQILMKTNKDDGRDEKDDNNSHRVVFRGNHKSTKNRVLVESKQVMSLVEWAVLNQVLFHCEFMQGLIAKELPKKRARPDDRDSRPSKKSRFEIMTKDDPDAVNISAKLLRACHLHLLRWFGRRNQPMVATLFFSKLLLYPSPAAPSFHDKNLGLLEQCQQAGVTDAIALRLKSLPENGVNPSDRSLARIDRRIQSGKFDAEQSALDDPNNTSRFYRAMSRLLQAWKDVLAENASIDVDPDMLRASVDDFEVLYAEFHRVLIEDGIVAAARSLVDLTTPSAIEKCRDGAVEQIYLENLLTYTPSPWNECCLCQKPSRKHQNEALEICSCCETAYAEECYQVSMIFAQVDLKQKIRPYLSSALLSVVLPESEITPDFRGGNASKIQWEHITLTLKRSIDENGKMESAGLKLRQCIASRDALDYVLSGRLDLVNLYGEGFDEEYPIGFSQGVEGCFVTHVRDDSSGQRASLRPNDVIAGLEFVSFAKGETPPSKLAHNFANLSKETRLCLLSQVKSTELKLFVKRPSVDVIEQVTQWIALLRERNQFMWEALAKESSVSFCCKCQKSKRDSSSDTDESQQERIKREAINCRAVLRRLGMESYSFAFFDEPSSSTEFVSLRRLDAMMSWIIHSHSQQAAESSPAKDRLQASFFQPRRVAASKDRLEWAPPELEAKPNLLLAKGFGLLLRRSRSAPSHNEHHAEEANSLISHFIRLFCAWCVPIRELPKRAPPSWALNARVPWVKPSCTVCFSRASTCERSNLPVCEDQFCCRDAIESGWLEDSASSYAQNAALIGTTVLVFPGDPILAFVAQEAMLVINSFGRPIEFLVTFYSPPLQCGEEGQFFLHPVISQIQLQYLLDRTHLLKKPRLPFGSVDDWIKGSILDEKGVLRITREKLDGLRMETSAYFASVGTQIEEFAQSGTLKEERTLDWKEHQNWLSCSRKDSVCGQDLLQQIKVSDFLAVSTDQCCNLVERLIASATPVVRLMLASNDHQRDSIRTILEGSDLGTVCNDLCAAPGGDQESEDDGDQKLKNLKFCLPGLDCDVVYTDFHYSSDQEELHLKEALISLDPLSMPAQSETMDPAEAITIVLSRDAESPKESLGSTGPEYRGVGWGVELLRWHGENMLRVGRVHPRSPASEAGLQSHDVILSLNERAVGRGNSWTHPLLVCSFLGMRISPMGKAKDHFGVIASALNATKGPVQGPVMLKVNRTKQPQQSSSTRHTTSVVDLTTDETALGSSRPAQMPAGTADMNGTNAASVSQTVPVQRVAAMDPSTINAAGTARHQSPDSAMNRTAGAGVAQPGEQAVQLFSGGRTPAEQAQALSHARNALPQLKHAVFATLDYRPPLRPRHLHQAQDGLGSRLVLTKVETSVLLEAIHQGMFELGLRMLCPRYTLQILALQLLELIKHKNNLGVAPRIADTIFRALLGKDYERYKKEPAGIPPVFLDSTGSYALPTDILPLDRLAEDEFKKQHARQVNAQRQQQQVAPPQQPPQPVMLVQPQHPQQRPTNPQQYAHGLSYNRTARRQQEYYGGQPGWHGSGQMHQHRNFDNYDGNAHDPTERIRGGSPPSPTGSNAGSICNENEGLLTVPVEKWHGQLVTFIDESERDGKTSEEKFFAYVNITADLNINKSTNLDDIEVIPVVIFFSSSLGVYSEVKTIMYDPADLSPIEEGSQDAVTAANAMRDGKIKVPGLGDSNQTVQKEAGATGTLLSSESNQPMHLIRDEDPNQKSPRIDVRDLAMADAGASTSTSKLLVQPSPPSRATQAGAGCLVSPNVNVNVDEIAALYAGKSSGRKDVLGHFPDGRSMLWLPNDPCALYVEELARNQVHVCEDVFRKLVLDQNNERESNARLTLGNHAHSCLWGCTYYEQQSPQSQLQLVSFPSEVELRKHYVDTHSFGNGNKQACQFESSAKFFRVSNTRTVQKLIAQLTAAACLCSAKLSDLAKTGEAAASVVGPHGSTIVCGPSRFRLSLSVDDIVSTIRSGPRAVNRSQSFQANPLHQILPLLAKTVFLFDLKSDTSLRLSSGALKGLQNVEAKKELGGLSLPPYRSHCSIFPQSPARSSGKCTGCSLCVLDAERTLEHHTANKRYNCGFGETDLSMPVPCSRGYLGFAKLLLLRIARDIPTQLQPSLFNGKKDELGNLRKQVWKPTVGRSFRRFIRQSTSIQAVTQAFVVLLASVELRELPLWWKAEQFGWSEGTQQLLLAPSKSALILNMNLFDLALSEYMGRVQGERPYRTLVDGSHNLVPESFRGMPAEARIKAVLEAAAKHDLPRFHGVHASACCICEEEGRLFRCEFCDCVVHKECCSPELQDPEQWVCNACAVDVMELTSD</sequence>
<dbReference type="InterPro" id="IPR011011">
    <property type="entry name" value="Znf_FYVE_PHD"/>
</dbReference>
<feature type="compositionally biased region" description="Acidic residues" evidence="5">
    <location>
        <begin position="104"/>
        <end position="114"/>
    </location>
</feature>
<feature type="compositionally biased region" description="Polar residues" evidence="5">
    <location>
        <begin position="1598"/>
        <end position="1628"/>
    </location>
</feature>
<feature type="region of interest" description="Disordered" evidence="5">
    <location>
        <begin position="2095"/>
        <end position="2119"/>
    </location>
</feature>
<evidence type="ECO:0000256" key="1">
    <source>
        <dbReference type="ARBA" id="ARBA00022723"/>
    </source>
</evidence>
<feature type="domain" description="PHD-type" evidence="6">
    <location>
        <begin position="2666"/>
        <end position="2711"/>
    </location>
</feature>
<keyword evidence="8" id="KW-1185">Reference proteome</keyword>
<evidence type="ECO:0000259" key="6">
    <source>
        <dbReference type="PROSITE" id="PS50016"/>
    </source>
</evidence>
<evidence type="ECO:0000256" key="5">
    <source>
        <dbReference type="SAM" id="MobiDB-lite"/>
    </source>
</evidence>
<evidence type="ECO:0000313" key="8">
    <source>
        <dbReference type="Proteomes" id="UP001153069"/>
    </source>
</evidence>
<dbReference type="InterPro" id="IPR019787">
    <property type="entry name" value="Znf_PHD-finger"/>
</dbReference>
<dbReference type="OrthoDB" id="49409at2759"/>
<protein>
    <recommendedName>
        <fullName evidence="6">PHD-type domain-containing protein</fullName>
    </recommendedName>
</protein>
<evidence type="ECO:0000313" key="7">
    <source>
        <dbReference type="EMBL" id="CAB9513770.1"/>
    </source>
</evidence>
<evidence type="ECO:0000256" key="2">
    <source>
        <dbReference type="ARBA" id="ARBA00022771"/>
    </source>
</evidence>
<accession>A0A9N8E816</accession>
<gene>
    <name evidence="7" type="ORF">SEMRO_611_G175350.1</name>
</gene>
<dbReference type="Gene3D" id="3.30.40.10">
    <property type="entry name" value="Zinc/RING finger domain, C3HC4 (zinc finger)"/>
    <property type="match status" value="1"/>
</dbReference>
<feature type="region of interest" description="Disordered" evidence="5">
    <location>
        <begin position="1666"/>
        <end position="1687"/>
    </location>
</feature>
<keyword evidence="3" id="KW-0862">Zinc</keyword>
<feature type="region of interest" description="Disordered" evidence="5">
    <location>
        <begin position="463"/>
        <end position="484"/>
    </location>
</feature>
<proteinExistence type="predicted"/>
<keyword evidence="1" id="KW-0479">Metal-binding</keyword>
<dbReference type="Proteomes" id="UP001153069">
    <property type="component" value="Unassembled WGS sequence"/>
</dbReference>
<feature type="region of interest" description="Disordered" evidence="5">
    <location>
        <begin position="1597"/>
        <end position="1628"/>
    </location>
</feature>
<dbReference type="InterPro" id="IPR019786">
    <property type="entry name" value="Zinc_finger_PHD-type_CS"/>
</dbReference>
<feature type="compositionally biased region" description="Polar residues" evidence="5">
    <location>
        <begin position="1666"/>
        <end position="1679"/>
    </location>
</feature>